<dbReference type="EMBL" id="CM004401">
    <property type="protein sequence ID" value="OAY28733.1"/>
    <property type="molecule type" value="Genomic_DNA"/>
</dbReference>
<gene>
    <name evidence="2" type="ORF">MANES_15G090600</name>
</gene>
<feature type="region of interest" description="Disordered" evidence="1">
    <location>
        <begin position="22"/>
        <end position="55"/>
    </location>
</feature>
<name>A0A2C9UFD0_MANES</name>
<sequence>MQVEQKWHRPLQKACWKSKTHMPLAPYNQKPLTGKQNLYMENTSKQKRLPKSSKK</sequence>
<evidence type="ECO:0000256" key="1">
    <source>
        <dbReference type="SAM" id="MobiDB-lite"/>
    </source>
</evidence>
<accession>A0A2C9UFD0</accession>
<feature type="compositionally biased region" description="Polar residues" evidence="1">
    <location>
        <begin position="30"/>
        <end position="43"/>
    </location>
</feature>
<protein>
    <submittedName>
        <fullName evidence="2">Uncharacterized protein</fullName>
    </submittedName>
</protein>
<proteinExistence type="predicted"/>
<reference evidence="2" key="1">
    <citation type="submission" date="2016-02" db="EMBL/GenBank/DDBJ databases">
        <title>WGS assembly of Manihot esculenta.</title>
        <authorList>
            <person name="Bredeson J.V."/>
            <person name="Prochnik S.E."/>
            <person name="Lyons J.B."/>
            <person name="Schmutz J."/>
            <person name="Grimwood J."/>
            <person name="Vrebalov J."/>
            <person name="Bart R.S."/>
            <person name="Amuge T."/>
            <person name="Ferguson M.E."/>
            <person name="Green R."/>
            <person name="Putnam N."/>
            <person name="Stites J."/>
            <person name="Rounsley S."/>
            <person name="Rokhsar D.S."/>
        </authorList>
    </citation>
    <scope>NUCLEOTIDE SEQUENCE [LARGE SCALE GENOMIC DNA]</scope>
    <source>
        <tissue evidence="2">Leaf</tissue>
    </source>
</reference>
<organism evidence="2">
    <name type="scientific">Manihot esculenta</name>
    <name type="common">Cassava</name>
    <name type="synonym">Jatropha manihot</name>
    <dbReference type="NCBI Taxonomy" id="3983"/>
    <lineage>
        <taxon>Eukaryota</taxon>
        <taxon>Viridiplantae</taxon>
        <taxon>Streptophyta</taxon>
        <taxon>Embryophyta</taxon>
        <taxon>Tracheophyta</taxon>
        <taxon>Spermatophyta</taxon>
        <taxon>Magnoliopsida</taxon>
        <taxon>eudicotyledons</taxon>
        <taxon>Gunneridae</taxon>
        <taxon>Pentapetalae</taxon>
        <taxon>rosids</taxon>
        <taxon>fabids</taxon>
        <taxon>Malpighiales</taxon>
        <taxon>Euphorbiaceae</taxon>
        <taxon>Crotonoideae</taxon>
        <taxon>Manihoteae</taxon>
        <taxon>Manihot</taxon>
    </lineage>
</organism>
<evidence type="ECO:0000313" key="2">
    <source>
        <dbReference type="EMBL" id="OAY28733.1"/>
    </source>
</evidence>
<feature type="compositionally biased region" description="Basic residues" evidence="1">
    <location>
        <begin position="45"/>
        <end position="55"/>
    </location>
</feature>
<dbReference type="AlphaFoldDB" id="A0A2C9UFD0"/>